<dbReference type="RefSeq" id="WP_136380980.1">
    <property type="nucleotide sequence ID" value="NZ_SLUB01000043.1"/>
</dbReference>
<sequence length="301" mass="32459">MKLFKKEDGATIVLVALMMSVFLGLLALVVDVGNLYLEKAKIQKVADAAALAGAGELPRNQTQAQMMATKTVELNKENPNDFSTFIQNNSTTIEVIANKEVELFFARTLGFENPVIRATASVDLMPITSGVGAVPLGVEYSSSLQFGSEVKLKVADATYGNFGALALTGPGAKNYETDLENGYGFEIKVGDVLNTETGAMAGKTYTAVTKRIQACPNQTYLDYSEDCKRLILVPVFKPILIDNAKQVKQVEVVGFATFFIKNVTSTSSNAEVIGTFIQTTYPGSISSTQKSYGTYGYKLTK</sequence>
<keyword evidence="1" id="KW-0812">Transmembrane</keyword>
<dbReference type="InterPro" id="IPR028087">
    <property type="entry name" value="Tad_N"/>
</dbReference>
<evidence type="ECO:0000256" key="1">
    <source>
        <dbReference type="SAM" id="Phobius"/>
    </source>
</evidence>
<organism evidence="3 4">
    <name type="scientific">Bacillus timonensis</name>
    <dbReference type="NCBI Taxonomy" id="1033734"/>
    <lineage>
        <taxon>Bacteria</taxon>
        <taxon>Bacillati</taxon>
        <taxon>Bacillota</taxon>
        <taxon>Bacilli</taxon>
        <taxon>Bacillales</taxon>
        <taxon>Bacillaceae</taxon>
        <taxon>Bacillus</taxon>
    </lineage>
</organism>
<dbReference type="EMBL" id="SLUB01000043">
    <property type="protein sequence ID" value="THE10604.1"/>
    <property type="molecule type" value="Genomic_DNA"/>
</dbReference>
<evidence type="ECO:0000313" key="4">
    <source>
        <dbReference type="Proteomes" id="UP000306477"/>
    </source>
</evidence>
<feature type="transmembrane region" description="Helical" evidence="1">
    <location>
        <begin position="12"/>
        <end position="37"/>
    </location>
</feature>
<feature type="domain" description="Putative Flp pilus-assembly TadG-like N-terminal" evidence="2">
    <location>
        <begin position="9"/>
        <end position="55"/>
    </location>
</feature>
<name>A0A4S3PN07_9BACI</name>
<reference evidence="3 4" key="1">
    <citation type="journal article" date="2019" name="Indoor Air">
        <title>Impacts of indoor surface finishes on bacterial viability.</title>
        <authorList>
            <person name="Hu J."/>
            <person name="Maamar S.B."/>
            <person name="Glawe A.J."/>
            <person name="Gottel N."/>
            <person name="Gilbert J.A."/>
            <person name="Hartmann E.M."/>
        </authorList>
    </citation>
    <scope>NUCLEOTIDE SEQUENCE [LARGE SCALE GENOMIC DNA]</scope>
    <source>
        <strain evidence="3 4">AF060A6</strain>
    </source>
</reference>
<keyword evidence="4" id="KW-1185">Reference proteome</keyword>
<keyword evidence="1" id="KW-1133">Transmembrane helix</keyword>
<proteinExistence type="predicted"/>
<protein>
    <recommendedName>
        <fullName evidence="2">Putative Flp pilus-assembly TadG-like N-terminal domain-containing protein</fullName>
    </recommendedName>
</protein>
<gene>
    <name evidence="3" type="ORF">E1I69_18170</name>
</gene>
<evidence type="ECO:0000259" key="2">
    <source>
        <dbReference type="Pfam" id="PF13400"/>
    </source>
</evidence>
<accession>A0A4S3PN07</accession>
<dbReference type="OrthoDB" id="5447051at2"/>
<dbReference type="Proteomes" id="UP000306477">
    <property type="component" value="Unassembled WGS sequence"/>
</dbReference>
<keyword evidence="1" id="KW-0472">Membrane</keyword>
<dbReference type="Pfam" id="PF13400">
    <property type="entry name" value="Tad"/>
    <property type="match status" value="1"/>
</dbReference>
<comment type="caution">
    <text evidence="3">The sequence shown here is derived from an EMBL/GenBank/DDBJ whole genome shotgun (WGS) entry which is preliminary data.</text>
</comment>
<evidence type="ECO:0000313" key="3">
    <source>
        <dbReference type="EMBL" id="THE10604.1"/>
    </source>
</evidence>
<dbReference type="AlphaFoldDB" id="A0A4S3PN07"/>